<sequence length="412" mass="47925">MTANETNDTYFNYKDYDTIRGKFLTNLERNKDYDTQFFKKALIELKDESKREISFRNIFIELQKHLNQFGILAYEAPHRGCKYINYVLNKDMIEGNLNIPNETAFNLFKDFEYKFRKYKGSAKPICDLHYINDDIYKKMKSLYGLYDEFISLKQKYNSTPNCDKFPSFVHQFNDFVRNIKDNESDFFKNKLKNFIEEIKKHPWTTNKVCDDRLSKIASLKPDPSVEREVLSSHIPASTFQSASISSSDSRSVIVGESLHHTNGLESPEEQSPREKEQVAETLPHTGSLQYTERQDNSGILQHREVQKSTDFMSTNRPKSTLEAKPPQQEEYTRNEFPFKRQHYPDAPVHHDVLGSQNIENETSVDKGYLRKVTDAVSGFMEGVDPVPVVGVSEEEDTDNESLQDSMEYIQDL</sequence>
<feature type="compositionally biased region" description="Polar residues" evidence="1">
    <location>
        <begin position="308"/>
        <end position="318"/>
    </location>
</feature>
<evidence type="ECO:0000313" key="2">
    <source>
        <dbReference type="EMBL" id="KNA01605.1"/>
    </source>
</evidence>
<evidence type="ECO:0000256" key="1">
    <source>
        <dbReference type="SAM" id="MobiDB-lite"/>
    </source>
</evidence>
<organism evidence="2 3">
    <name type="scientific">Plasmodium vivax North Korean</name>
    <dbReference type="NCBI Taxonomy" id="1035514"/>
    <lineage>
        <taxon>Eukaryota</taxon>
        <taxon>Sar</taxon>
        <taxon>Alveolata</taxon>
        <taxon>Apicomplexa</taxon>
        <taxon>Aconoidasida</taxon>
        <taxon>Haemosporida</taxon>
        <taxon>Plasmodiidae</taxon>
        <taxon>Plasmodium</taxon>
        <taxon>Plasmodium (Plasmodium)</taxon>
    </lineage>
</organism>
<reference evidence="2 3" key="1">
    <citation type="submission" date="2011-09" db="EMBL/GenBank/DDBJ databases">
        <title>The Genome Sequence of Plasmodium vivax North Korean.</title>
        <authorList>
            <consortium name="The Broad Institute Genome Sequencing Platform"/>
            <consortium name="The Broad Institute Genome Sequencing Center for Infectious Disease"/>
            <person name="Neafsey D."/>
            <person name="Carlton J."/>
            <person name="Barnwell J."/>
            <person name="Collins W."/>
            <person name="Escalante A."/>
            <person name="Mullikin J."/>
            <person name="Saul A."/>
            <person name="Guigo R."/>
            <person name="Camara F."/>
            <person name="Young S.K."/>
            <person name="Zeng Q."/>
            <person name="Gargeya S."/>
            <person name="Fitzgerald M."/>
            <person name="Haas B."/>
            <person name="Abouelleil A."/>
            <person name="Alvarado L."/>
            <person name="Arachchi H.M."/>
            <person name="Berlin A."/>
            <person name="Brown A."/>
            <person name="Chapman S.B."/>
            <person name="Chen Z."/>
            <person name="Dunbar C."/>
            <person name="Freedman E."/>
            <person name="Gearin G."/>
            <person name="Gellesch M."/>
            <person name="Goldberg J."/>
            <person name="Griggs A."/>
            <person name="Gujja S."/>
            <person name="Heiman D."/>
            <person name="Howarth C."/>
            <person name="Larson L."/>
            <person name="Lui A."/>
            <person name="MacDonald P.J.P."/>
            <person name="Montmayeur A."/>
            <person name="Murphy C."/>
            <person name="Neiman D."/>
            <person name="Pearson M."/>
            <person name="Priest M."/>
            <person name="Roberts A."/>
            <person name="Saif S."/>
            <person name="Shea T."/>
            <person name="Shenoy N."/>
            <person name="Sisk P."/>
            <person name="Stolte C."/>
            <person name="Sykes S."/>
            <person name="Wortman J."/>
            <person name="Nusbaum C."/>
            <person name="Birren B."/>
        </authorList>
    </citation>
    <scope>NUCLEOTIDE SEQUENCE [LARGE SCALE GENOMIC DNA]</scope>
    <source>
        <strain evidence="2 3">North Korean</strain>
    </source>
</reference>
<feature type="compositionally biased region" description="Polar residues" evidence="1">
    <location>
        <begin position="284"/>
        <end position="299"/>
    </location>
</feature>
<gene>
    <name evidence="2" type="ORF">PVNG_05970</name>
</gene>
<feature type="region of interest" description="Disordered" evidence="1">
    <location>
        <begin position="387"/>
        <end position="412"/>
    </location>
</feature>
<feature type="compositionally biased region" description="Acidic residues" evidence="1">
    <location>
        <begin position="392"/>
        <end position="401"/>
    </location>
</feature>
<feature type="region of interest" description="Disordered" evidence="1">
    <location>
        <begin position="261"/>
        <end position="330"/>
    </location>
</feature>
<dbReference type="AlphaFoldDB" id="A0A0J9U0P7"/>
<proteinExistence type="predicted"/>
<name>A0A0J9U0P7_PLAVI</name>
<dbReference type="Proteomes" id="UP000053239">
    <property type="component" value="Unassembled WGS sequence"/>
</dbReference>
<accession>A0A0J9U0P7</accession>
<evidence type="ECO:0000313" key="3">
    <source>
        <dbReference type="Proteomes" id="UP000053239"/>
    </source>
</evidence>
<evidence type="ECO:0008006" key="4">
    <source>
        <dbReference type="Google" id="ProtNLM"/>
    </source>
</evidence>
<dbReference type="EMBL" id="KQ235247">
    <property type="protein sequence ID" value="KNA01605.1"/>
    <property type="molecule type" value="Genomic_DNA"/>
</dbReference>
<dbReference type="OrthoDB" id="10422079at2759"/>
<protein>
    <recommendedName>
        <fullName evidence="4">VIR protein</fullName>
    </recommendedName>
</protein>